<sequence>MQSKKISTSKKLALIIATLSLVLGGVTTANAANKTITCYNGKIVKKVTAKAPKCPKGYTTKKPVVTPKPATSVTPKPTASATPKASATASTPAATSNKFSFNGTYKGKMSIVWSDADVRATSVSGDGTGSIFGMDSLSGSGESSPSTQCAGLDGLGVISGGGSSIKVSFDTSAKVCAEDGAAPTTINITGFAVVNSGTGKFAGASGKLKAVGYFNIKSADAGASETSVLTLTLTGEITTK</sequence>
<feature type="region of interest" description="Disordered" evidence="1">
    <location>
        <begin position="58"/>
        <end position="89"/>
    </location>
</feature>
<feature type="compositionally biased region" description="Low complexity" evidence="1">
    <location>
        <begin position="60"/>
        <end position="89"/>
    </location>
</feature>
<dbReference type="EMBL" id="CAEZUS010000054">
    <property type="protein sequence ID" value="CAB4607308.1"/>
    <property type="molecule type" value="Genomic_DNA"/>
</dbReference>
<gene>
    <name evidence="2" type="ORF">UFOPK1852_00478</name>
</gene>
<reference evidence="2" key="1">
    <citation type="submission" date="2020-05" db="EMBL/GenBank/DDBJ databases">
        <authorList>
            <person name="Chiriac C."/>
            <person name="Salcher M."/>
            <person name="Ghai R."/>
            <person name="Kavagutti S V."/>
        </authorList>
    </citation>
    <scope>NUCLEOTIDE SEQUENCE</scope>
</reference>
<accession>A0A6J6HF50</accession>
<evidence type="ECO:0000256" key="1">
    <source>
        <dbReference type="SAM" id="MobiDB-lite"/>
    </source>
</evidence>
<dbReference type="AlphaFoldDB" id="A0A6J6HF50"/>
<organism evidence="2">
    <name type="scientific">freshwater metagenome</name>
    <dbReference type="NCBI Taxonomy" id="449393"/>
    <lineage>
        <taxon>unclassified sequences</taxon>
        <taxon>metagenomes</taxon>
        <taxon>ecological metagenomes</taxon>
    </lineage>
</organism>
<protein>
    <submittedName>
        <fullName evidence="2">Unannotated protein</fullName>
    </submittedName>
</protein>
<proteinExistence type="predicted"/>
<name>A0A6J6HF50_9ZZZZ</name>
<evidence type="ECO:0000313" key="2">
    <source>
        <dbReference type="EMBL" id="CAB4607308.1"/>
    </source>
</evidence>